<keyword evidence="1" id="KW-1133">Transmembrane helix</keyword>
<accession>A0ABN2Z7M3</accession>
<dbReference type="Proteomes" id="UP001501771">
    <property type="component" value="Unassembled WGS sequence"/>
</dbReference>
<name>A0ABN2Z7M3_9ACTN</name>
<dbReference type="RefSeq" id="WP_344147218.1">
    <property type="nucleotide sequence ID" value="NZ_BAAAQR010000001.1"/>
</dbReference>
<evidence type="ECO:0000256" key="1">
    <source>
        <dbReference type="SAM" id="Phobius"/>
    </source>
</evidence>
<keyword evidence="1" id="KW-0812">Transmembrane</keyword>
<sequence length="43" mass="5186">MYALRRRVRTVEQERRKRRLELIGLMVVVLVTLFLVWKAMQAG</sequence>
<dbReference type="EMBL" id="BAAAQR010000001">
    <property type="protein sequence ID" value="GAA2137991.1"/>
    <property type="molecule type" value="Genomic_DNA"/>
</dbReference>
<organism evidence="2 3">
    <name type="scientific">Nocardioides koreensis</name>
    <dbReference type="NCBI Taxonomy" id="433651"/>
    <lineage>
        <taxon>Bacteria</taxon>
        <taxon>Bacillati</taxon>
        <taxon>Actinomycetota</taxon>
        <taxon>Actinomycetes</taxon>
        <taxon>Propionibacteriales</taxon>
        <taxon>Nocardioidaceae</taxon>
        <taxon>Nocardioides</taxon>
    </lineage>
</organism>
<protein>
    <submittedName>
        <fullName evidence="2">Uncharacterized protein</fullName>
    </submittedName>
</protein>
<reference evidence="2 3" key="1">
    <citation type="journal article" date="2019" name="Int. J. Syst. Evol. Microbiol.">
        <title>The Global Catalogue of Microorganisms (GCM) 10K type strain sequencing project: providing services to taxonomists for standard genome sequencing and annotation.</title>
        <authorList>
            <consortium name="The Broad Institute Genomics Platform"/>
            <consortium name="The Broad Institute Genome Sequencing Center for Infectious Disease"/>
            <person name="Wu L."/>
            <person name="Ma J."/>
        </authorList>
    </citation>
    <scope>NUCLEOTIDE SEQUENCE [LARGE SCALE GENOMIC DNA]</scope>
    <source>
        <strain evidence="2 3">JCM 16022</strain>
    </source>
</reference>
<proteinExistence type="predicted"/>
<comment type="caution">
    <text evidence="2">The sequence shown here is derived from an EMBL/GenBank/DDBJ whole genome shotgun (WGS) entry which is preliminary data.</text>
</comment>
<gene>
    <name evidence="2" type="ORF">GCM10009844_05600</name>
</gene>
<evidence type="ECO:0000313" key="3">
    <source>
        <dbReference type="Proteomes" id="UP001501771"/>
    </source>
</evidence>
<keyword evidence="1" id="KW-0472">Membrane</keyword>
<feature type="transmembrane region" description="Helical" evidence="1">
    <location>
        <begin position="20"/>
        <end position="40"/>
    </location>
</feature>
<keyword evidence="3" id="KW-1185">Reference proteome</keyword>
<evidence type="ECO:0000313" key="2">
    <source>
        <dbReference type="EMBL" id="GAA2137991.1"/>
    </source>
</evidence>